<comment type="caution">
    <text evidence="1">The sequence shown here is derived from an EMBL/GenBank/DDBJ whole genome shotgun (WGS) entry which is preliminary data.</text>
</comment>
<dbReference type="Proteomes" id="UP000236370">
    <property type="component" value="Unassembled WGS sequence"/>
</dbReference>
<evidence type="ECO:0000313" key="1">
    <source>
        <dbReference type="EMBL" id="PNI51631.1"/>
    </source>
</evidence>
<name>A0A2J8LWH5_PANTR</name>
<organism evidence="1 2">
    <name type="scientific">Pan troglodytes</name>
    <name type="common">Chimpanzee</name>
    <dbReference type="NCBI Taxonomy" id="9598"/>
    <lineage>
        <taxon>Eukaryota</taxon>
        <taxon>Metazoa</taxon>
        <taxon>Chordata</taxon>
        <taxon>Craniata</taxon>
        <taxon>Vertebrata</taxon>
        <taxon>Euteleostomi</taxon>
        <taxon>Mammalia</taxon>
        <taxon>Eutheria</taxon>
        <taxon>Euarchontoglires</taxon>
        <taxon>Primates</taxon>
        <taxon>Haplorrhini</taxon>
        <taxon>Catarrhini</taxon>
        <taxon>Hominidae</taxon>
        <taxon>Pan</taxon>
    </lineage>
</organism>
<accession>A0A2J8LWH5</accession>
<dbReference type="EMBL" id="NBAG03000278">
    <property type="protein sequence ID" value="PNI51631.1"/>
    <property type="molecule type" value="Genomic_DNA"/>
</dbReference>
<dbReference type="AlphaFoldDB" id="A0A2J8LWH5"/>
<protein>
    <submittedName>
        <fullName evidence="1">ICAM3 isoform 7</fullName>
    </submittedName>
</protein>
<proteinExistence type="predicted"/>
<sequence>MATMVPSVLWPRACWTLLVCCLLTPVLIVPALRKSPWRRPYQRSWWPVAWAGQPSISAT</sequence>
<reference evidence="1 2" key="1">
    <citation type="submission" date="2017-12" db="EMBL/GenBank/DDBJ databases">
        <title>High-resolution comparative analysis of great ape genomes.</title>
        <authorList>
            <person name="Pollen A."/>
            <person name="Hastie A."/>
            <person name="Hormozdiari F."/>
            <person name="Dougherty M."/>
            <person name="Liu R."/>
            <person name="Chaisson M."/>
            <person name="Hoppe E."/>
            <person name="Hill C."/>
            <person name="Pang A."/>
            <person name="Hillier L."/>
            <person name="Baker C."/>
            <person name="Armstrong J."/>
            <person name="Shendure J."/>
            <person name="Paten B."/>
            <person name="Wilson R."/>
            <person name="Chao H."/>
            <person name="Schneider V."/>
            <person name="Ventura M."/>
            <person name="Kronenberg Z."/>
            <person name="Murali S."/>
            <person name="Gordon D."/>
            <person name="Cantsilieris S."/>
            <person name="Munson K."/>
            <person name="Nelson B."/>
            <person name="Raja A."/>
            <person name="Underwood J."/>
            <person name="Diekhans M."/>
            <person name="Fiddes I."/>
            <person name="Haussler D."/>
            <person name="Eichler E."/>
        </authorList>
    </citation>
    <scope>NUCLEOTIDE SEQUENCE [LARGE SCALE GENOMIC DNA]</scope>
    <source>
        <strain evidence="1">Yerkes chimp pedigree #C0471</strain>
    </source>
</reference>
<gene>
    <name evidence="1" type="ORF">CK820_G0026531</name>
</gene>
<dbReference type="SMR" id="A0A2J8LWH5"/>
<evidence type="ECO:0000313" key="2">
    <source>
        <dbReference type="Proteomes" id="UP000236370"/>
    </source>
</evidence>